<keyword evidence="9" id="KW-1185">Reference proteome</keyword>
<evidence type="ECO:0000259" key="7">
    <source>
        <dbReference type="Pfam" id="PF22970"/>
    </source>
</evidence>
<keyword evidence="5" id="KW-0539">Nucleus</keyword>
<protein>
    <recommendedName>
        <fullName evidence="7">DUF7028 domain-containing protein</fullName>
    </recommendedName>
</protein>
<evidence type="ECO:0000256" key="6">
    <source>
        <dbReference type="SAM" id="MobiDB-lite"/>
    </source>
</evidence>
<comment type="subcellular location">
    <subcellularLocation>
        <location evidence="1">Nucleus</location>
    </subcellularLocation>
</comment>
<feature type="domain" description="DUF7028" evidence="7">
    <location>
        <begin position="44"/>
        <end position="89"/>
    </location>
</feature>
<dbReference type="InterPro" id="IPR016177">
    <property type="entry name" value="DNA-bd_dom_sf"/>
</dbReference>
<feature type="region of interest" description="Disordered" evidence="6">
    <location>
        <begin position="93"/>
        <end position="118"/>
    </location>
</feature>
<dbReference type="Pfam" id="PF22970">
    <property type="entry name" value="DUF7028"/>
    <property type="match status" value="1"/>
</dbReference>
<keyword evidence="4" id="KW-0804">Transcription</keyword>
<evidence type="ECO:0000256" key="5">
    <source>
        <dbReference type="ARBA" id="ARBA00023242"/>
    </source>
</evidence>
<comment type="caution">
    <text evidence="8">The sequence shown here is derived from an EMBL/GenBank/DDBJ whole genome shotgun (WGS) entry which is preliminary data.</text>
</comment>
<evidence type="ECO:0000256" key="1">
    <source>
        <dbReference type="ARBA" id="ARBA00004123"/>
    </source>
</evidence>
<proteinExistence type="predicted"/>
<feature type="region of interest" description="Disordered" evidence="6">
    <location>
        <begin position="163"/>
        <end position="216"/>
    </location>
</feature>
<name>A0AAV9EG10_ACOCL</name>
<organism evidence="8 9">
    <name type="scientific">Acorus calamus</name>
    <name type="common">Sweet flag</name>
    <dbReference type="NCBI Taxonomy" id="4465"/>
    <lineage>
        <taxon>Eukaryota</taxon>
        <taxon>Viridiplantae</taxon>
        <taxon>Streptophyta</taxon>
        <taxon>Embryophyta</taxon>
        <taxon>Tracheophyta</taxon>
        <taxon>Spermatophyta</taxon>
        <taxon>Magnoliopsida</taxon>
        <taxon>Liliopsida</taxon>
        <taxon>Acoraceae</taxon>
        <taxon>Acorus</taxon>
    </lineage>
</organism>
<sequence length="253" mass="28741">MEVTGREPVKAQHNCKQEDVELKHSFTEIAVEHQTAHTHEEITSKQCIAAMGWKVESKSHGRPPRTKYTAPNGKVFYSIEKVINYLREQEGMPREENIRSPPQVKIKSQRRESAHPSARSYSYVQLTEYEKLLQQIFGNTVAHGEGSRTINQLDTNTHVEVTNLNGSQSPMHRFGFGNDDTAESISPKLPQTSDSRRRKSQSKENSGRTPKSRRSVTDGFLDVVNNFASIINKQDEKEELIFKQCIEALDGCQ</sequence>
<evidence type="ECO:0000313" key="9">
    <source>
        <dbReference type="Proteomes" id="UP001180020"/>
    </source>
</evidence>
<dbReference type="GO" id="GO:0003677">
    <property type="term" value="F:DNA binding"/>
    <property type="evidence" value="ECO:0007669"/>
    <property type="project" value="UniProtKB-KW"/>
</dbReference>
<evidence type="ECO:0000256" key="4">
    <source>
        <dbReference type="ARBA" id="ARBA00023163"/>
    </source>
</evidence>
<dbReference type="GO" id="GO:0005634">
    <property type="term" value="C:nucleus"/>
    <property type="evidence" value="ECO:0007669"/>
    <property type="project" value="UniProtKB-SubCell"/>
</dbReference>
<dbReference type="InterPro" id="IPR054292">
    <property type="entry name" value="DUF7028"/>
</dbReference>
<evidence type="ECO:0000256" key="3">
    <source>
        <dbReference type="ARBA" id="ARBA00023125"/>
    </source>
</evidence>
<keyword evidence="3" id="KW-0238">DNA-binding</keyword>
<accession>A0AAV9EG10</accession>
<dbReference type="AlphaFoldDB" id="A0AAV9EG10"/>
<evidence type="ECO:0000313" key="8">
    <source>
        <dbReference type="EMBL" id="KAK1311904.1"/>
    </source>
</evidence>
<dbReference type="SUPFAM" id="SSF54171">
    <property type="entry name" value="DNA-binding domain"/>
    <property type="match status" value="1"/>
</dbReference>
<keyword evidence="2" id="KW-0805">Transcription regulation</keyword>
<dbReference type="EMBL" id="JAUJYO010000007">
    <property type="protein sequence ID" value="KAK1311904.1"/>
    <property type="molecule type" value="Genomic_DNA"/>
</dbReference>
<dbReference type="Proteomes" id="UP001180020">
    <property type="component" value="Unassembled WGS sequence"/>
</dbReference>
<reference evidence="8" key="1">
    <citation type="journal article" date="2023" name="Nat. Commun.">
        <title>Diploid and tetraploid genomes of Acorus and the evolution of monocots.</title>
        <authorList>
            <person name="Ma L."/>
            <person name="Liu K.W."/>
            <person name="Li Z."/>
            <person name="Hsiao Y.Y."/>
            <person name="Qi Y."/>
            <person name="Fu T."/>
            <person name="Tang G.D."/>
            <person name="Zhang D."/>
            <person name="Sun W.H."/>
            <person name="Liu D.K."/>
            <person name="Li Y."/>
            <person name="Chen G.Z."/>
            <person name="Liu X.D."/>
            <person name="Liao X.Y."/>
            <person name="Jiang Y.T."/>
            <person name="Yu X."/>
            <person name="Hao Y."/>
            <person name="Huang J."/>
            <person name="Zhao X.W."/>
            <person name="Ke S."/>
            <person name="Chen Y.Y."/>
            <person name="Wu W.L."/>
            <person name="Hsu J.L."/>
            <person name="Lin Y.F."/>
            <person name="Huang M.D."/>
            <person name="Li C.Y."/>
            <person name="Huang L."/>
            <person name="Wang Z.W."/>
            <person name="Zhao X."/>
            <person name="Zhong W.Y."/>
            <person name="Peng D.H."/>
            <person name="Ahmad S."/>
            <person name="Lan S."/>
            <person name="Zhang J.S."/>
            <person name="Tsai W.C."/>
            <person name="Van de Peer Y."/>
            <person name="Liu Z.J."/>
        </authorList>
    </citation>
    <scope>NUCLEOTIDE SEQUENCE</scope>
    <source>
        <strain evidence="8">CP</strain>
    </source>
</reference>
<reference evidence="8" key="2">
    <citation type="submission" date="2023-06" db="EMBL/GenBank/DDBJ databases">
        <authorList>
            <person name="Ma L."/>
            <person name="Liu K.-W."/>
            <person name="Li Z."/>
            <person name="Hsiao Y.-Y."/>
            <person name="Qi Y."/>
            <person name="Fu T."/>
            <person name="Tang G."/>
            <person name="Zhang D."/>
            <person name="Sun W.-H."/>
            <person name="Liu D.-K."/>
            <person name="Li Y."/>
            <person name="Chen G.-Z."/>
            <person name="Liu X.-D."/>
            <person name="Liao X.-Y."/>
            <person name="Jiang Y.-T."/>
            <person name="Yu X."/>
            <person name="Hao Y."/>
            <person name="Huang J."/>
            <person name="Zhao X.-W."/>
            <person name="Ke S."/>
            <person name="Chen Y.-Y."/>
            <person name="Wu W.-L."/>
            <person name="Hsu J.-L."/>
            <person name="Lin Y.-F."/>
            <person name="Huang M.-D."/>
            <person name="Li C.-Y."/>
            <person name="Huang L."/>
            <person name="Wang Z.-W."/>
            <person name="Zhao X."/>
            <person name="Zhong W.-Y."/>
            <person name="Peng D.-H."/>
            <person name="Ahmad S."/>
            <person name="Lan S."/>
            <person name="Zhang J.-S."/>
            <person name="Tsai W.-C."/>
            <person name="Van De Peer Y."/>
            <person name="Liu Z.-J."/>
        </authorList>
    </citation>
    <scope>NUCLEOTIDE SEQUENCE</scope>
    <source>
        <strain evidence="8">CP</strain>
        <tissue evidence="8">Leaves</tissue>
    </source>
</reference>
<gene>
    <name evidence="8" type="ORF">QJS10_CPA07g01126</name>
</gene>
<evidence type="ECO:0000256" key="2">
    <source>
        <dbReference type="ARBA" id="ARBA00023015"/>
    </source>
</evidence>